<evidence type="ECO:0000313" key="1">
    <source>
        <dbReference type="EMBL" id="KXB29367.1"/>
    </source>
</evidence>
<comment type="caution">
    <text evidence="1">The sequence shown here is derived from an EMBL/GenBank/DDBJ whole genome shotgun (WGS) entry which is preliminary data.</text>
</comment>
<accession>A0A133XEK9</accession>
<dbReference type="STRING" id="281362.AT959_15485"/>
<organism evidence="1 2">
    <name type="scientific">Dechloromonas denitrificans</name>
    <dbReference type="NCBI Taxonomy" id="281362"/>
    <lineage>
        <taxon>Bacteria</taxon>
        <taxon>Pseudomonadati</taxon>
        <taxon>Pseudomonadota</taxon>
        <taxon>Betaproteobacteria</taxon>
        <taxon>Rhodocyclales</taxon>
        <taxon>Azonexaceae</taxon>
        <taxon>Dechloromonas</taxon>
    </lineage>
</organism>
<sequence>MDDRRTLKLSLCRGETRQFLLDPGSTVLLLVGEAELHGPPEWLAEAMVRPRWRLGAEQIWQAERGGWIELAALSALQVLVIPPDGVAWWRRVGRCLEAVFGVSQPG</sequence>
<name>A0A133XEK9_9RHOO</name>
<evidence type="ECO:0000313" key="2">
    <source>
        <dbReference type="Proteomes" id="UP000070186"/>
    </source>
</evidence>
<proteinExistence type="predicted"/>
<dbReference type="EMBL" id="LODL01000035">
    <property type="protein sequence ID" value="KXB29367.1"/>
    <property type="molecule type" value="Genomic_DNA"/>
</dbReference>
<reference evidence="1 2" key="1">
    <citation type="submission" date="2015-12" db="EMBL/GenBank/DDBJ databases">
        <title>Nitrous oxide reduction kinetics distinguish bacteria harboring typical versus atypical NosZ.</title>
        <authorList>
            <person name="Yoon S."/>
            <person name="Nissen S."/>
            <person name="Park D."/>
            <person name="Sanford R.A."/>
            <person name="Loeffler F.E."/>
        </authorList>
    </citation>
    <scope>NUCLEOTIDE SEQUENCE [LARGE SCALE GENOMIC DNA]</scope>
    <source>
        <strain evidence="1 2">ATCC BAA-841</strain>
    </source>
</reference>
<gene>
    <name evidence="1" type="ORF">AT959_15485</name>
</gene>
<protein>
    <submittedName>
        <fullName evidence="1">Uncharacterized protein</fullName>
    </submittedName>
</protein>
<dbReference type="AlphaFoldDB" id="A0A133XEK9"/>
<dbReference type="RefSeq" id="WP_066884854.1">
    <property type="nucleotide sequence ID" value="NZ_LODL01000035.1"/>
</dbReference>
<keyword evidence="2" id="KW-1185">Reference proteome</keyword>
<dbReference type="Proteomes" id="UP000070186">
    <property type="component" value="Unassembled WGS sequence"/>
</dbReference>